<comment type="caution">
    <text evidence="1">The sequence shown here is derived from an EMBL/GenBank/DDBJ whole genome shotgun (WGS) entry which is preliminary data.</text>
</comment>
<evidence type="ECO:0000313" key="2">
    <source>
        <dbReference type="Proteomes" id="UP000324222"/>
    </source>
</evidence>
<organism evidence="1 2">
    <name type="scientific">Portunus trituberculatus</name>
    <name type="common">Swimming crab</name>
    <name type="synonym">Neptunus trituberculatus</name>
    <dbReference type="NCBI Taxonomy" id="210409"/>
    <lineage>
        <taxon>Eukaryota</taxon>
        <taxon>Metazoa</taxon>
        <taxon>Ecdysozoa</taxon>
        <taxon>Arthropoda</taxon>
        <taxon>Crustacea</taxon>
        <taxon>Multicrustacea</taxon>
        <taxon>Malacostraca</taxon>
        <taxon>Eumalacostraca</taxon>
        <taxon>Eucarida</taxon>
        <taxon>Decapoda</taxon>
        <taxon>Pleocyemata</taxon>
        <taxon>Brachyura</taxon>
        <taxon>Eubrachyura</taxon>
        <taxon>Portunoidea</taxon>
        <taxon>Portunidae</taxon>
        <taxon>Portuninae</taxon>
        <taxon>Portunus</taxon>
    </lineage>
</organism>
<proteinExistence type="predicted"/>
<name>A0A5B7EDR3_PORTR</name>
<sequence length="90" mass="10194">MMVVGGAVVVRRAVFCSTSREEEKKEEEDDNDNNSFLPGALCQPDHLQELHDTFPAPVPPDAMLWTPHLPPPPHPRAPVCVRKQYHRIML</sequence>
<dbReference type="Proteomes" id="UP000324222">
    <property type="component" value="Unassembled WGS sequence"/>
</dbReference>
<evidence type="ECO:0000313" key="1">
    <source>
        <dbReference type="EMBL" id="MPC31133.1"/>
    </source>
</evidence>
<dbReference type="AlphaFoldDB" id="A0A5B7EDR3"/>
<reference evidence="1 2" key="1">
    <citation type="submission" date="2019-05" db="EMBL/GenBank/DDBJ databases">
        <title>Another draft genome of Portunus trituberculatus and its Hox gene families provides insights of decapod evolution.</title>
        <authorList>
            <person name="Jeong J.-H."/>
            <person name="Song I."/>
            <person name="Kim S."/>
            <person name="Choi T."/>
            <person name="Kim D."/>
            <person name="Ryu S."/>
            <person name="Kim W."/>
        </authorList>
    </citation>
    <scope>NUCLEOTIDE SEQUENCE [LARGE SCALE GENOMIC DNA]</scope>
    <source>
        <tissue evidence="1">Muscle</tissue>
    </source>
</reference>
<dbReference type="EMBL" id="VSRR010002374">
    <property type="protein sequence ID" value="MPC31133.1"/>
    <property type="molecule type" value="Genomic_DNA"/>
</dbReference>
<gene>
    <name evidence="1" type="ORF">E2C01_024412</name>
</gene>
<keyword evidence="2" id="KW-1185">Reference proteome</keyword>
<protein>
    <submittedName>
        <fullName evidence="1">Uncharacterized protein</fullName>
    </submittedName>
</protein>
<accession>A0A5B7EDR3</accession>